<sequence>MKMISLEQELKGNLYPGRGIVIGRSADGTKAVAAYFIMGRSENSRNRVFVEEGQGIRTQAFDPSKLVDPSLIIYAPVRVLGNKTIVTNGDQTDTIYEGMDRQLTFEQSLTSREFEPDAPNYTPRISGVMHIENGVFDYAMSILKSNNGNPDSCNRYTFSYGTALAGEGHFIHTYMGDGNPLPSFEGEPKLVAIPDEIDGFTSLLWESLNEENKVSLFVRYINIADGTYETRIVNKNK</sequence>
<comment type="caution">
    <text evidence="2">The sequence shown here is derived from an EMBL/GenBank/DDBJ whole genome shotgun (WGS) entry which is preliminary data.</text>
</comment>
<protein>
    <submittedName>
        <fullName evidence="2">Inosine monophosphate cyclohydrolase</fullName>
    </submittedName>
</protein>
<reference evidence="2 3" key="1">
    <citation type="submission" date="2019-01" db="EMBL/GenBank/DDBJ databases">
        <title>Blautia sp. nov. KGMB01111 isolated human feces.</title>
        <authorList>
            <person name="Park J.-E."/>
            <person name="Kim J.-S."/>
            <person name="Park S.-H."/>
        </authorList>
    </citation>
    <scope>NUCLEOTIDE SEQUENCE [LARGE SCALE GENOMIC DNA]</scope>
    <source>
        <strain evidence="2 3">KGMB01111</strain>
    </source>
</reference>
<gene>
    <name evidence="2" type="ORF">ETP43_10785</name>
</gene>
<dbReference type="EMBL" id="SDKC01000001">
    <property type="protein sequence ID" value="RXS75654.1"/>
    <property type="molecule type" value="Genomic_DNA"/>
</dbReference>
<keyword evidence="2" id="KW-0378">Hydrolase</keyword>
<dbReference type="InterPro" id="IPR020600">
    <property type="entry name" value="IMP_cyclohydrolase-like"/>
</dbReference>
<dbReference type="AlphaFoldDB" id="A0A4Q1RIU0"/>
<dbReference type="Pfam" id="PF07826">
    <property type="entry name" value="IMP_cyclohyd"/>
    <property type="match status" value="1"/>
</dbReference>
<dbReference type="InterPro" id="IPR036795">
    <property type="entry name" value="IMP_cyclohydrolase-like_sf"/>
</dbReference>
<name>A0A4Q1RIU0_9FIRM</name>
<dbReference type="SUPFAM" id="SSF75569">
    <property type="entry name" value="Archaeal IMP cyclohydrolase PurO"/>
    <property type="match status" value="1"/>
</dbReference>
<keyword evidence="3" id="KW-1185">Reference proteome</keyword>
<evidence type="ECO:0000313" key="2">
    <source>
        <dbReference type="EMBL" id="RXS75654.1"/>
    </source>
</evidence>
<dbReference type="GO" id="GO:0003937">
    <property type="term" value="F:IMP cyclohydrolase activity"/>
    <property type="evidence" value="ECO:0007669"/>
    <property type="project" value="InterPro"/>
</dbReference>
<accession>A0A4Q1RIU0</accession>
<organism evidence="2 3">
    <name type="scientific">Blautia faecicola</name>
    <dbReference type="NCBI Taxonomy" id="2509240"/>
    <lineage>
        <taxon>Bacteria</taxon>
        <taxon>Bacillati</taxon>
        <taxon>Bacillota</taxon>
        <taxon>Clostridia</taxon>
        <taxon>Lachnospirales</taxon>
        <taxon>Lachnospiraceae</taxon>
        <taxon>Blautia</taxon>
    </lineage>
</organism>
<evidence type="ECO:0000313" key="3">
    <source>
        <dbReference type="Proteomes" id="UP000290106"/>
    </source>
</evidence>
<dbReference type="Proteomes" id="UP000290106">
    <property type="component" value="Unassembled WGS sequence"/>
</dbReference>
<dbReference type="GO" id="GO:0006188">
    <property type="term" value="P:IMP biosynthetic process"/>
    <property type="evidence" value="ECO:0007669"/>
    <property type="project" value="InterPro"/>
</dbReference>
<dbReference type="Gene3D" id="3.60.20.20">
    <property type="entry name" value="Inosine monophosphate cyclohydrolase-like"/>
    <property type="match status" value="1"/>
</dbReference>
<dbReference type="OrthoDB" id="2676808at2"/>
<feature type="domain" description="Inosine monophosphate cyclohydrolase-like" evidence="1">
    <location>
        <begin position="15"/>
        <end position="222"/>
    </location>
</feature>
<evidence type="ECO:0000259" key="1">
    <source>
        <dbReference type="Pfam" id="PF07826"/>
    </source>
</evidence>
<dbReference type="RefSeq" id="WP_022399807.1">
    <property type="nucleotide sequence ID" value="NZ_DAWBJR010000005.1"/>
</dbReference>
<proteinExistence type="predicted"/>